<feature type="domain" description="Type II methyltransferase M.TaqI-like" evidence="6">
    <location>
        <begin position="489"/>
        <end position="735"/>
    </location>
</feature>
<dbReference type="PANTHER" id="PTHR33841:SF1">
    <property type="entry name" value="DNA METHYLTRANSFERASE A"/>
    <property type="match status" value="1"/>
</dbReference>
<dbReference type="InterPro" id="IPR029063">
    <property type="entry name" value="SAM-dependent_MTases_sf"/>
</dbReference>
<sequence length="1176" mass="138988">MKIDFSSLNSIKEIFLNLGYQDNSIYNFDPSLNDLNFEEIKNMHLISNTYDFKIWAIELEELRTDIMNKIAFKFYKTNPFEYNLLIFYNSSFNTITLLHYHREKKGKLKIRRLNIEDNRVTATDKEIIEELSIKNREIIDSWDIYEIHKRAFDIEKVTKSFFDEFRKQVEFLSNNIKGINNNENKKNYAVLIISRMIFLYFIQKKGWLNGKKDYLYDRFVYCEENKLNYYKDILEPLFFECLNTPLDVGMIKNRSERARKLYENFKSVTDIECNSKFRGIPYLNGGLFERNPKYEVGNDISISNEVFKELFENLLNKYNFTVREDLGYDTDIAVDPELLGRIFENMINVQERKKTGSFYTPRPIISFMCKQSLKEYLFNKVKVTDKEKIEHLINFLEDENLYGKIKVVIDEQKKISEEINGEKFKLTMEEAYELLGLLNKVKICDPAVGSGAFILGMLQLLVLIKYKINLYVFNKHIDFYETKKEIIKNNLFGVDIQEGAIDIARLRLWLSLAVEYEAKSIEDVKPLPNLAYKIVQGNSLISKFEDVDFDEKILNSENIDQVSMFPDFYDDIFSNLKQLIAKYFDATTDKKKLEERIYNLEFELIKKILKDNNKYNSEEDVIKVLEKNKEMYFSWCLNFPDVFINNDERGFDIVIGNPPYVNTKDVNKLEYKDSLQKVYGFRDDLYNHFTYRAFQLLKKNGILAFITSNTFFTIQTKQNMRQLLQEKHMIYLIDTPKAFEALVDTAIFIVRNAIKKSDYKMTFIDARKADINAFLNLKNAQGVNIYDVNIKIYRDNLMNVFFRPDGLNMQIYKKYIPVMKELYTKWWDKISTSKDIVKNHSAIDEYRKKLKPGDITLLGLITEGGQGLATGNNGRFVGVLEGTKYAEKVKESRIEKFYDCIITDEKIKKKIIKYFPEIKNINSKLEVKDYLNSLGEKDIRNLFDKIKDVTDRDIFGQGYIYRIVSKDEIADVEKITDEEKLNGIEGEKTFVPYDKGDKEGNRWYLETPYYIDWSRINVKMLQSSDKARWQGYQYYFREGFCWINVLNPNSEYIKTRLKKAGVYDVASMSLFSIFENTDDKYLVLLINSYLLFLIKHDFINNTVNVQINDIRKLPVIIPNKEQLNYVDNIVDRAIEIKKKQFNGEIPQVEAEKMLNEIQEEVDLFVYKLYGINPDLR</sequence>
<evidence type="ECO:0000313" key="8">
    <source>
        <dbReference type="Proteomes" id="UP000007652"/>
    </source>
</evidence>
<evidence type="ECO:0000313" key="7">
    <source>
        <dbReference type="EMBL" id="CCJ33586.1"/>
    </source>
</evidence>
<dbReference type="PRINTS" id="PR00507">
    <property type="entry name" value="N12N6MTFRASE"/>
</dbReference>
<evidence type="ECO:0000256" key="4">
    <source>
        <dbReference type="ARBA" id="ARBA00022691"/>
    </source>
</evidence>
<dbReference type="PROSITE" id="PS00092">
    <property type="entry name" value="N6_MTASE"/>
    <property type="match status" value="1"/>
</dbReference>
<dbReference type="EC" id="2.1.1.72" evidence="1"/>
<dbReference type="EMBL" id="CAKP01000082">
    <property type="protein sequence ID" value="CCJ33586.1"/>
    <property type="molecule type" value="Genomic_DNA"/>
</dbReference>
<dbReference type="OrthoDB" id="32195at2"/>
<dbReference type="eggNOG" id="COG1002">
    <property type="taxonomic scope" value="Bacteria"/>
</dbReference>
<dbReference type="GO" id="GO:0003676">
    <property type="term" value="F:nucleic acid binding"/>
    <property type="evidence" value="ECO:0007669"/>
    <property type="project" value="InterPro"/>
</dbReference>
<dbReference type="STRING" id="857293.CAAU_1502"/>
<organism evidence="7 8">
    <name type="scientific">Caloramator australicus RC3</name>
    <dbReference type="NCBI Taxonomy" id="857293"/>
    <lineage>
        <taxon>Bacteria</taxon>
        <taxon>Bacillati</taxon>
        <taxon>Bacillota</taxon>
        <taxon>Clostridia</taxon>
        <taxon>Eubacteriales</taxon>
        <taxon>Clostridiaceae</taxon>
        <taxon>Caloramator</taxon>
    </lineage>
</organism>
<dbReference type="Pfam" id="PF07669">
    <property type="entry name" value="Eco57I"/>
    <property type="match status" value="1"/>
</dbReference>
<keyword evidence="2" id="KW-0489">Methyltransferase</keyword>
<evidence type="ECO:0000256" key="1">
    <source>
        <dbReference type="ARBA" id="ARBA00011900"/>
    </source>
</evidence>
<comment type="catalytic activity">
    <reaction evidence="5">
        <text>a 2'-deoxyadenosine in DNA + S-adenosyl-L-methionine = an N(6)-methyl-2'-deoxyadenosine in DNA + S-adenosyl-L-homocysteine + H(+)</text>
        <dbReference type="Rhea" id="RHEA:15197"/>
        <dbReference type="Rhea" id="RHEA-COMP:12418"/>
        <dbReference type="Rhea" id="RHEA-COMP:12419"/>
        <dbReference type="ChEBI" id="CHEBI:15378"/>
        <dbReference type="ChEBI" id="CHEBI:57856"/>
        <dbReference type="ChEBI" id="CHEBI:59789"/>
        <dbReference type="ChEBI" id="CHEBI:90615"/>
        <dbReference type="ChEBI" id="CHEBI:90616"/>
        <dbReference type="EC" id="2.1.1.72"/>
    </reaction>
</comment>
<keyword evidence="3" id="KW-0808">Transferase</keyword>
<dbReference type="Gene3D" id="3.40.50.150">
    <property type="entry name" value="Vaccinia Virus protein VP39"/>
    <property type="match status" value="2"/>
</dbReference>
<dbReference type="RefSeq" id="WP_008908850.1">
    <property type="nucleotide sequence ID" value="NZ_CAKP01000082.1"/>
</dbReference>
<dbReference type="InterPro" id="IPR002052">
    <property type="entry name" value="DNA_methylase_N6_adenine_CS"/>
</dbReference>
<evidence type="ECO:0000256" key="5">
    <source>
        <dbReference type="ARBA" id="ARBA00047942"/>
    </source>
</evidence>
<dbReference type="GO" id="GO:0006304">
    <property type="term" value="P:DNA modification"/>
    <property type="evidence" value="ECO:0007669"/>
    <property type="project" value="InterPro"/>
</dbReference>
<dbReference type="GO" id="GO:0032259">
    <property type="term" value="P:methylation"/>
    <property type="evidence" value="ECO:0007669"/>
    <property type="project" value="UniProtKB-KW"/>
</dbReference>
<dbReference type="eggNOG" id="COG0827">
    <property type="taxonomic scope" value="Bacteria"/>
</dbReference>
<accession>I7J598</accession>
<evidence type="ECO:0000256" key="3">
    <source>
        <dbReference type="ARBA" id="ARBA00022679"/>
    </source>
</evidence>
<protein>
    <recommendedName>
        <fullName evidence="1">site-specific DNA-methyltransferase (adenine-specific)</fullName>
        <ecNumber evidence="1">2.1.1.72</ecNumber>
    </recommendedName>
</protein>
<dbReference type="InterPro" id="IPR050953">
    <property type="entry name" value="N4_N6_ade-DNA_methylase"/>
</dbReference>
<dbReference type="InterPro" id="IPR011639">
    <property type="entry name" value="MethylTrfase_TaqI-like_dom"/>
</dbReference>
<evidence type="ECO:0000256" key="2">
    <source>
        <dbReference type="ARBA" id="ARBA00022603"/>
    </source>
</evidence>
<gene>
    <name evidence="7" type="ORF">CAAU_1502</name>
</gene>
<evidence type="ECO:0000259" key="6">
    <source>
        <dbReference type="Pfam" id="PF07669"/>
    </source>
</evidence>
<dbReference type="AlphaFoldDB" id="I7J598"/>
<comment type="caution">
    <text evidence="7">The sequence shown here is derived from an EMBL/GenBank/DDBJ whole genome shotgun (WGS) entry which is preliminary data.</text>
</comment>
<keyword evidence="8" id="KW-1185">Reference proteome</keyword>
<dbReference type="PANTHER" id="PTHR33841">
    <property type="entry name" value="DNA METHYLTRANSFERASE YEEA-RELATED"/>
    <property type="match status" value="1"/>
</dbReference>
<name>I7J598_9CLOT</name>
<keyword evidence="4" id="KW-0949">S-adenosyl-L-methionine</keyword>
<reference evidence="7 8" key="1">
    <citation type="journal article" date="2011" name="J. Bacteriol.">
        <title>Draft genome sequence of Caloramator australicus strain RC3T, a thermoanaerobe from the Great Artesian Basin of Australia.</title>
        <authorList>
            <person name="Ogg C.D."/>
            <person name="Patel B.K.C."/>
        </authorList>
    </citation>
    <scope>NUCLEOTIDE SEQUENCE [LARGE SCALE GENOMIC DNA]</scope>
    <source>
        <strain evidence="7 8">RC3</strain>
    </source>
</reference>
<dbReference type="Proteomes" id="UP000007652">
    <property type="component" value="Unassembled WGS sequence"/>
</dbReference>
<dbReference type="GO" id="GO:0009007">
    <property type="term" value="F:site-specific DNA-methyltransferase (adenine-specific) activity"/>
    <property type="evidence" value="ECO:0007669"/>
    <property type="project" value="UniProtKB-EC"/>
</dbReference>
<dbReference type="SUPFAM" id="SSF53335">
    <property type="entry name" value="S-adenosyl-L-methionine-dependent methyltransferases"/>
    <property type="match status" value="1"/>
</dbReference>
<proteinExistence type="predicted"/>